<evidence type="ECO:0000313" key="2">
    <source>
        <dbReference type="Proteomes" id="UP000607653"/>
    </source>
</evidence>
<gene>
    <name evidence="1" type="ORF">HUJ06_010568</name>
</gene>
<keyword evidence="2" id="KW-1185">Reference proteome</keyword>
<dbReference type="AlphaFoldDB" id="A0A822YGU0"/>
<protein>
    <submittedName>
        <fullName evidence="1">Uncharacterized protein</fullName>
    </submittedName>
</protein>
<sequence>MQMFEVVLQMSTGRGHTDMELRHFRPLRNAESDRKDGNRAGSVLKYCFSNLGIVCAMQVCSG</sequence>
<evidence type="ECO:0000313" key="1">
    <source>
        <dbReference type="EMBL" id="DAD31717.1"/>
    </source>
</evidence>
<accession>A0A822YGU0</accession>
<reference evidence="1 2" key="1">
    <citation type="journal article" date="2020" name="Mol. Biol. Evol.">
        <title>Distinct Expression and Methylation Patterns for Genes with Different Fates following a Single Whole-Genome Duplication in Flowering Plants.</title>
        <authorList>
            <person name="Shi T."/>
            <person name="Rahmani R.S."/>
            <person name="Gugger P.F."/>
            <person name="Wang M."/>
            <person name="Li H."/>
            <person name="Zhang Y."/>
            <person name="Li Z."/>
            <person name="Wang Q."/>
            <person name="Van de Peer Y."/>
            <person name="Marchal K."/>
            <person name="Chen J."/>
        </authorList>
    </citation>
    <scope>NUCLEOTIDE SEQUENCE [LARGE SCALE GENOMIC DNA]</scope>
    <source>
        <tissue evidence="1">Leaf</tissue>
    </source>
</reference>
<name>A0A822YGU0_NELNU</name>
<organism evidence="1 2">
    <name type="scientific">Nelumbo nucifera</name>
    <name type="common">Sacred lotus</name>
    <dbReference type="NCBI Taxonomy" id="4432"/>
    <lineage>
        <taxon>Eukaryota</taxon>
        <taxon>Viridiplantae</taxon>
        <taxon>Streptophyta</taxon>
        <taxon>Embryophyta</taxon>
        <taxon>Tracheophyta</taxon>
        <taxon>Spermatophyta</taxon>
        <taxon>Magnoliopsida</taxon>
        <taxon>Proteales</taxon>
        <taxon>Nelumbonaceae</taxon>
        <taxon>Nelumbo</taxon>
    </lineage>
</organism>
<dbReference type="Proteomes" id="UP000607653">
    <property type="component" value="Unassembled WGS sequence"/>
</dbReference>
<proteinExistence type="predicted"/>
<dbReference type="EMBL" id="DUZY01000003">
    <property type="protein sequence ID" value="DAD31717.1"/>
    <property type="molecule type" value="Genomic_DNA"/>
</dbReference>
<comment type="caution">
    <text evidence="1">The sequence shown here is derived from an EMBL/GenBank/DDBJ whole genome shotgun (WGS) entry which is preliminary data.</text>
</comment>